<dbReference type="SUPFAM" id="SSF160240">
    <property type="entry name" value="Cation efflux protein cytoplasmic domain-like"/>
    <property type="match status" value="1"/>
</dbReference>
<dbReference type="Gene3D" id="3.30.70.1350">
    <property type="entry name" value="Cation efflux protein, cytoplasmic domain"/>
    <property type="match status" value="1"/>
</dbReference>
<dbReference type="PANTHER" id="PTHR43840:SF15">
    <property type="entry name" value="MITOCHONDRIAL METAL TRANSPORTER 1-RELATED"/>
    <property type="match status" value="1"/>
</dbReference>
<evidence type="ECO:0000259" key="8">
    <source>
        <dbReference type="Pfam" id="PF01545"/>
    </source>
</evidence>
<comment type="caution">
    <text evidence="10">The sequence shown here is derived from an EMBL/GenBank/DDBJ whole genome shotgun (WGS) entry which is preliminary data.</text>
</comment>
<gene>
    <name evidence="10" type="ORF">CO005_03625</name>
</gene>
<dbReference type="GO" id="GO:0006882">
    <property type="term" value="P:intracellular zinc ion homeostasis"/>
    <property type="evidence" value="ECO:0007669"/>
    <property type="project" value="TreeGrafter"/>
</dbReference>
<dbReference type="InterPro" id="IPR036837">
    <property type="entry name" value="Cation_efflux_CTD_sf"/>
</dbReference>
<keyword evidence="3" id="KW-0813">Transport</keyword>
<evidence type="ECO:0000256" key="1">
    <source>
        <dbReference type="ARBA" id="ARBA00004141"/>
    </source>
</evidence>
<name>A0A2M7IBJ6_9BACT</name>
<dbReference type="InterPro" id="IPR058533">
    <property type="entry name" value="Cation_efflux_TM"/>
</dbReference>
<evidence type="ECO:0000256" key="6">
    <source>
        <dbReference type="ARBA" id="ARBA00023136"/>
    </source>
</evidence>
<dbReference type="NCBIfam" id="TIGR01297">
    <property type="entry name" value="CDF"/>
    <property type="match status" value="1"/>
</dbReference>
<dbReference type="PANTHER" id="PTHR43840">
    <property type="entry name" value="MITOCHONDRIAL METAL TRANSPORTER 1-RELATED"/>
    <property type="match status" value="1"/>
</dbReference>
<sequence>MKVFSLTKFAWLSIFTAIATISLKTIAYLLTGSVGLLSDAIESLVNLATAIIALLMLRIAEQPPDEEQRYGHSKAEYFASIMEGLFIFIAAIAIIFSAVDRIIHPKIIEQAFLGLGISVIASIINYVVSLRLLKVGKRHRSISLEADGHHLMTDVITSVGVIIAVFLVSLTGWQILDPIIAILVAINIILTGLKLIKRSILGLLDTSISNEELDIIKSVFKKYESKGLEFHGLRTRQSAQRRFVDFQVLVPGGWTVQKGHDLLEQIEKKIRDSIEKVTVSTHLEPIEDPRSYEDISIERD</sequence>
<organism evidence="10 11">
    <name type="scientific">Candidatus Roizmanbacteria bacterium CG_4_8_14_3_um_filter_34_9</name>
    <dbReference type="NCBI Taxonomy" id="1974832"/>
    <lineage>
        <taxon>Bacteria</taxon>
        <taxon>Candidatus Roizmaniibacteriota</taxon>
    </lineage>
</organism>
<evidence type="ECO:0000313" key="10">
    <source>
        <dbReference type="EMBL" id="PIW73026.1"/>
    </source>
</evidence>
<evidence type="ECO:0000256" key="7">
    <source>
        <dbReference type="SAM" id="Phobius"/>
    </source>
</evidence>
<dbReference type="GO" id="GO:0015086">
    <property type="term" value="F:cadmium ion transmembrane transporter activity"/>
    <property type="evidence" value="ECO:0007669"/>
    <property type="project" value="TreeGrafter"/>
</dbReference>
<dbReference type="AlphaFoldDB" id="A0A2M7IBJ6"/>
<keyword evidence="6 7" id="KW-0472">Membrane</keyword>
<feature type="transmembrane region" description="Helical" evidence="7">
    <location>
        <begin position="111"/>
        <end position="130"/>
    </location>
</feature>
<dbReference type="Proteomes" id="UP000230822">
    <property type="component" value="Unassembled WGS sequence"/>
</dbReference>
<evidence type="ECO:0000256" key="2">
    <source>
        <dbReference type="ARBA" id="ARBA00008114"/>
    </source>
</evidence>
<comment type="subcellular location">
    <subcellularLocation>
        <location evidence="1">Membrane</location>
        <topology evidence="1">Multi-pass membrane protein</topology>
    </subcellularLocation>
</comment>
<evidence type="ECO:0000256" key="3">
    <source>
        <dbReference type="ARBA" id="ARBA00022448"/>
    </source>
</evidence>
<dbReference type="SUPFAM" id="SSF161111">
    <property type="entry name" value="Cation efflux protein transmembrane domain-like"/>
    <property type="match status" value="1"/>
</dbReference>
<dbReference type="InterPro" id="IPR002524">
    <property type="entry name" value="Cation_efflux"/>
</dbReference>
<dbReference type="Pfam" id="PF01545">
    <property type="entry name" value="Cation_efflux"/>
    <property type="match status" value="1"/>
</dbReference>
<feature type="transmembrane region" description="Helical" evidence="7">
    <location>
        <begin position="151"/>
        <end position="173"/>
    </location>
</feature>
<dbReference type="Pfam" id="PF16916">
    <property type="entry name" value="ZT_dimer"/>
    <property type="match status" value="1"/>
</dbReference>
<keyword evidence="4 7" id="KW-0812">Transmembrane</keyword>
<evidence type="ECO:0000313" key="11">
    <source>
        <dbReference type="Proteomes" id="UP000230822"/>
    </source>
</evidence>
<dbReference type="InterPro" id="IPR050291">
    <property type="entry name" value="CDF_Transporter"/>
</dbReference>
<proteinExistence type="inferred from homology"/>
<evidence type="ECO:0000256" key="4">
    <source>
        <dbReference type="ARBA" id="ARBA00022692"/>
    </source>
</evidence>
<feature type="transmembrane region" description="Helical" evidence="7">
    <location>
        <begin position="9"/>
        <end position="30"/>
    </location>
</feature>
<evidence type="ECO:0000259" key="9">
    <source>
        <dbReference type="Pfam" id="PF16916"/>
    </source>
</evidence>
<feature type="transmembrane region" description="Helical" evidence="7">
    <location>
        <begin position="179"/>
        <end position="196"/>
    </location>
</feature>
<feature type="domain" description="Cation efflux protein transmembrane" evidence="8">
    <location>
        <begin position="11"/>
        <end position="204"/>
    </location>
</feature>
<keyword evidence="5 7" id="KW-1133">Transmembrane helix</keyword>
<dbReference type="EMBL" id="PFGU01000099">
    <property type="protein sequence ID" value="PIW73026.1"/>
    <property type="molecule type" value="Genomic_DNA"/>
</dbReference>
<feature type="transmembrane region" description="Helical" evidence="7">
    <location>
        <begin position="77"/>
        <end position="99"/>
    </location>
</feature>
<dbReference type="GO" id="GO:0015093">
    <property type="term" value="F:ferrous iron transmembrane transporter activity"/>
    <property type="evidence" value="ECO:0007669"/>
    <property type="project" value="TreeGrafter"/>
</dbReference>
<feature type="transmembrane region" description="Helical" evidence="7">
    <location>
        <begin position="36"/>
        <end position="57"/>
    </location>
</feature>
<dbReference type="InterPro" id="IPR027470">
    <property type="entry name" value="Cation_efflux_CTD"/>
</dbReference>
<feature type="domain" description="Cation efflux protein cytoplasmic" evidence="9">
    <location>
        <begin position="209"/>
        <end position="285"/>
    </location>
</feature>
<reference evidence="11" key="1">
    <citation type="submission" date="2017-09" db="EMBL/GenBank/DDBJ databases">
        <title>Depth-based differentiation of microbial function through sediment-hosted aquifers and enrichment of novel symbionts in the deep terrestrial subsurface.</title>
        <authorList>
            <person name="Probst A.J."/>
            <person name="Ladd B."/>
            <person name="Jarett J.K."/>
            <person name="Geller-Mcgrath D.E."/>
            <person name="Sieber C.M.K."/>
            <person name="Emerson J.B."/>
            <person name="Anantharaman K."/>
            <person name="Thomas B.C."/>
            <person name="Malmstrom R."/>
            <person name="Stieglmeier M."/>
            <person name="Klingl A."/>
            <person name="Woyke T."/>
            <person name="Ryan C.M."/>
            <person name="Banfield J.F."/>
        </authorList>
    </citation>
    <scope>NUCLEOTIDE SEQUENCE [LARGE SCALE GENOMIC DNA]</scope>
</reference>
<dbReference type="GO" id="GO:0005886">
    <property type="term" value="C:plasma membrane"/>
    <property type="evidence" value="ECO:0007669"/>
    <property type="project" value="TreeGrafter"/>
</dbReference>
<dbReference type="GO" id="GO:0015341">
    <property type="term" value="F:zinc efflux antiporter activity"/>
    <property type="evidence" value="ECO:0007669"/>
    <property type="project" value="TreeGrafter"/>
</dbReference>
<dbReference type="InterPro" id="IPR027469">
    <property type="entry name" value="Cation_efflux_TMD_sf"/>
</dbReference>
<accession>A0A2M7IBJ6</accession>
<comment type="similarity">
    <text evidence="2">Belongs to the cation diffusion facilitator (CDF) transporter (TC 2.A.4) family.</text>
</comment>
<evidence type="ECO:0000256" key="5">
    <source>
        <dbReference type="ARBA" id="ARBA00022989"/>
    </source>
</evidence>
<protein>
    <submittedName>
        <fullName evidence="10">Cation-efflux pump</fullName>
    </submittedName>
</protein>
<dbReference type="Gene3D" id="1.20.1510.10">
    <property type="entry name" value="Cation efflux protein transmembrane domain"/>
    <property type="match status" value="1"/>
</dbReference>